<feature type="region of interest" description="Disordered" evidence="1">
    <location>
        <begin position="323"/>
        <end position="347"/>
    </location>
</feature>
<feature type="compositionally biased region" description="Polar residues" evidence="1">
    <location>
        <begin position="141"/>
        <end position="166"/>
    </location>
</feature>
<dbReference type="RefSeq" id="XP_064710318.1">
    <property type="nucleotide sequence ID" value="XM_064851315.1"/>
</dbReference>
<proteinExistence type="predicted"/>
<evidence type="ECO:0000313" key="3">
    <source>
        <dbReference type="Proteomes" id="UP001358417"/>
    </source>
</evidence>
<accession>A0AAV9NKZ8</accession>
<comment type="caution">
    <text evidence="2">The sequence shown here is derived from an EMBL/GenBank/DDBJ whole genome shotgun (WGS) entry which is preliminary data.</text>
</comment>
<keyword evidence="3" id="KW-1185">Reference proteome</keyword>
<evidence type="ECO:0000313" key="2">
    <source>
        <dbReference type="EMBL" id="KAK5061221.1"/>
    </source>
</evidence>
<feature type="region of interest" description="Disordered" evidence="1">
    <location>
        <begin position="224"/>
        <end position="249"/>
    </location>
</feature>
<feature type="region of interest" description="Disordered" evidence="1">
    <location>
        <begin position="409"/>
        <end position="438"/>
    </location>
</feature>
<sequence>MSAPIQAQSFSSLSDLLANPPRYPRNPTHQVRDPLVLYIVRVPGSQDVFLTPLKPPTKASISIDAVQSSLYFLHVERPEDEELRQSFEATKAVENRSPVAGTIQRKPLPNAPYANYPASQRPPTPPKSYPHFQPPLADLPNATQVDRYSNRGTNLRLNTSDPSKSNHVARKPIGARPMISHTSPGNASSHTSSENIASASALGVESQKPQLPPRPILTPRVTGRAELGNHSPLTTSPTRTSPSTAFPNLPHSGLKITLIRRDPASGSQWNVGEIVMSGMSTRENPLQPFEIELTSPGYGRFAQNDGTAGRPFQRKTGYMLLPNSEPSNGGTKRSNSTELLSTAASAATRKPRQGYSFLSPWQGTCSFINGIDGRSLRCRHILPGANPSMPALAADIAEVRFNLPWAKLRPRDMNKPQNDRQYPPTSQPVRPPLASKDHHWRRSLQTFTDKARVQLAKTDISNVRSATPESARRGPADDQCANGQDQERMNLDLGRERAGGGFQGNSAKLGKLIIEDEGLKMCDLVVGVCMGIWWQHYSGDVA</sequence>
<dbReference type="EMBL" id="JAVRRD010000003">
    <property type="protein sequence ID" value="KAK5061221.1"/>
    <property type="molecule type" value="Genomic_DNA"/>
</dbReference>
<evidence type="ECO:0000256" key="1">
    <source>
        <dbReference type="SAM" id="MobiDB-lite"/>
    </source>
</evidence>
<feature type="compositionally biased region" description="Low complexity" evidence="1">
    <location>
        <begin position="231"/>
        <end position="244"/>
    </location>
</feature>
<dbReference type="AlphaFoldDB" id="A0AAV9NKZ8"/>
<feature type="compositionally biased region" description="Polar residues" evidence="1">
    <location>
        <begin position="180"/>
        <end position="195"/>
    </location>
</feature>
<feature type="compositionally biased region" description="Polar residues" evidence="1">
    <location>
        <begin position="459"/>
        <end position="468"/>
    </location>
</feature>
<gene>
    <name evidence="2" type="ORF">LTR84_007763</name>
</gene>
<dbReference type="Proteomes" id="UP001358417">
    <property type="component" value="Unassembled WGS sequence"/>
</dbReference>
<feature type="region of interest" description="Disordered" evidence="1">
    <location>
        <begin position="95"/>
        <end position="195"/>
    </location>
</feature>
<name>A0AAV9NKZ8_9EURO</name>
<protein>
    <submittedName>
        <fullName evidence="2">Uncharacterized protein</fullName>
    </submittedName>
</protein>
<feature type="region of interest" description="Disordered" evidence="1">
    <location>
        <begin position="458"/>
        <end position="484"/>
    </location>
</feature>
<feature type="compositionally biased region" description="Basic and acidic residues" evidence="1">
    <location>
        <begin position="409"/>
        <end position="418"/>
    </location>
</feature>
<dbReference type="GeneID" id="89975928"/>
<feature type="compositionally biased region" description="Polar residues" evidence="1">
    <location>
        <begin position="324"/>
        <end position="338"/>
    </location>
</feature>
<organism evidence="2 3">
    <name type="scientific">Exophiala bonariae</name>
    <dbReference type="NCBI Taxonomy" id="1690606"/>
    <lineage>
        <taxon>Eukaryota</taxon>
        <taxon>Fungi</taxon>
        <taxon>Dikarya</taxon>
        <taxon>Ascomycota</taxon>
        <taxon>Pezizomycotina</taxon>
        <taxon>Eurotiomycetes</taxon>
        <taxon>Chaetothyriomycetidae</taxon>
        <taxon>Chaetothyriales</taxon>
        <taxon>Herpotrichiellaceae</taxon>
        <taxon>Exophiala</taxon>
    </lineage>
</organism>
<reference evidence="2 3" key="1">
    <citation type="submission" date="2023-08" db="EMBL/GenBank/DDBJ databases">
        <title>Black Yeasts Isolated from many extreme environments.</title>
        <authorList>
            <person name="Coleine C."/>
            <person name="Stajich J.E."/>
            <person name="Selbmann L."/>
        </authorList>
    </citation>
    <scope>NUCLEOTIDE SEQUENCE [LARGE SCALE GENOMIC DNA]</scope>
    <source>
        <strain evidence="2 3">CCFEE 5792</strain>
    </source>
</reference>